<keyword evidence="3" id="KW-1185">Reference proteome</keyword>
<proteinExistence type="predicted"/>
<accession>A0A919V9U0</accession>
<sequence>MSRIVKGAIPSPNIWNSPKVYEVENRAVDPEGHADSAIAAVRPWHGAHVLDIGCGTGYHLPFYASTAAKVTGVEPHGDLAAAAVRRCRGLANVAVHVAGAQAVPLPDASVDVAVARWAYFFGPGCEPGLKELARVMRRGGAAFVVDLDATRGAFGRWFQRTVPTYSASAVEAFWVKQGWRRRELDLRMSFTDRADLEAVLRIEFTPEVAREAIAETAGLSIDYPNVLRWREF</sequence>
<reference evidence="2" key="1">
    <citation type="submission" date="2021-01" db="EMBL/GenBank/DDBJ databases">
        <title>Whole genome shotgun sequence of Sinosporangium siamense NBRC 109515.</title>
        <authorList>
            <person name="Komaki H."/>
            <person name="Tamura T."/>
        </authorList>
    </citation>
    <scope>NUCLEOTIDE SEQUENCE</scope>
    <source>
        <strain evidence="2">NBRC 109515</strain>
    </source>
</reference>
<dbReference type="AlphaFoldDB" id="A0A919V9U0"/>
<dbReference type="PANTHER" id="PTHR42912">
    <property type="entry name" value="METHYLTRANSFERASE"/>
    <property type="match status" value="1"/>
</dbReference>
<comment type="caution">
    <text evidence="2">The sequence shown here is derived from an EMBL/GenBank/DDBJ whole genome shotgun (WGS) entry which is preliminary data.</text>
</comment>
<evidence type="ECO:0000313" key="3">
    <source>
        <dbReference type="Proteomes" id="UP000606172"/>
    </source>
</evidence>
<dbReference type="Gene3D" id="3.40.50.150">
    <property type="entry name" value="Vaccinia Virus protein VP39"/>
    <property type="match status" value="1"/>
</dbReference>
<dbReference type="EMBL" id="BOOW01000037">
    <property type="protein sequence ID" value="GII95686.1"/>
    <property type="molecule type" value="Genomic_DNA"/>
</dbReference>
<protein>
    <submittedName>
        <fullName evidence="2">Methyltransferase type 11</fullName>
    </submittedName>
</protein>
<keyword evidence="2" id="KW-0489">Methyltransferase</keyword>
<gene>
    <name evidence="2" type="ORF">Ssi02_59170</name>
</gene>
<dbReference type="InterPro" id="IPR029063">
    <property type="entry name" value="SAM-dependent_MTases_sf"/>
</dbReference>
<dbReference type="CDD" id="cd02440">
    <property type="entry name" value="AdoMet_MTases"/>
    <property type="match status" value="1"/>
</dbReference>
<dbReference type="GO" id="GO:0032259">
    <property type="term" value="P:methylation"/>
    <property type="evidence" value="ECO:0007669"/>
    <property type="project" value="UniProtKB-KW"/>
</dbReference>
<organism evidence="2 3">
    <name type="scientific">Sinosporangium siamense</name>
    <dbReference type="NCBI Taxonomy" id="1367973"/>
    <lineage>
        <taxon>Bacteria</taxon>
        <taxon>Bacillati</taxon>
        <taxon>Actinomycetota</taxon>
        <taxon>Actinomycetes</taxon>
        <taxon>Streptosporangiales</taxon>
        <taxon>Streptosporangiaceae</taxon>
        <taxon>Sinosporangium</taxon>
    </lineage>
</organism>
<dbReference type="PANTHER" id="PTHR42912:SF93">
    <property type="entry name" value="N6-ADENOSINE-METHYLTRANSFERASE TMT1A"/>
    <property type="match status" value="1"/>
</dbReference>
<dbReference type="RefSeq" id="WP_204030723.1">
    <property type="nucleotide sequence ID" value="NZ_BOOW01000037.1"/>
</dbReference>
<keyword evidence="2" id="KW-0808">Transferase</keyword>
<dbReference type="Pfam" id="PF13649">
    <property type="entry name" value="Methyltransf_25"/>
    <property type="match status" value="1"/>
</dbReference>
<feature type="domain" description="Methyltransferase" evidence="1">
    <location>
        <begin position="49"/>
        <end position="140"/>
    </location>
</feature>
<name>A0A919V9U0_9ACTN</name>
<dbReference type="GO" id="GO:0008168">
    <property type="term" value="F:methyltransferase activity"/>
    <property type="evidence" value="ECO:0007669"/>
    <property type="project" value="UniProtKB-KW"/>
</dbReference>
<dbReference type="InterPro" id="IPR050508">
    <property type="entry name" value="Methyltransf_Superfamily"/>
</dbReference>
<evidence type="ECO:0000259" key="1">
    <source>
        <dbReference type="Pfam" id="PF13649"/>
    </source>
</evidence>
<dbReference type="SUPFAM" id="SSF53335">
    <property type="entry name" value="S-adenosyl-L-methionine-dependent methyltransferases"/>
    <property type="match status" value="1"/>
</dbReference>
<dbReference type="InterPro" id="IPR041698">
    <property type="entry name" value="Methyltransf_25"/>
</dbReference>
<evidence type="ECO:0000313" key="2">
    <source>
        <dbReference type="EMBL" id="GII95686.1"/>
    </source>
</evidence>
<dbReference type="Proteomes" id="UP000606172">
    <property type="component" value="Unassembled WGS sequence"/>
</dbReference>